<evidence type="ECO:0000313" key="2">
    <source>
        <dbReference type="Proteomes" id="UP000291259"/>
    </source>
</evidence>
<dbReference type="OrthoDB" id="9999602at2"/>
<organism evidence="1 2">
    <name type="scientific">Agromyces protaetiae</name>
    <dbReference type="NCBI Taxonomy" id="2509455"/>
    <lineage>
        <taxon>Bacteria</taxon>
        <taxon>Bacillati</taxon>
        <taxon>Actinomycetota</taxon>
        <taxon>Actinomycetes</taxon>
        <taxon>Micrococcales</taxon>
        <taxon>Microbacteriaceae</taxon>
        <taxon>Agromyces</taxon>
    </lineage>
</organism>
<proteinExistence type="predicted"/>
<dbReference type="Proteomes" id="UP000291259">
    <property type="component" value="Chromosome"/>
</dbReference>
<dbReference type="KEGG" id="agf:ET445_00395"/>
<evidence type="ECO:0000313" key="1">
    <source>
        <dbReference type="EMBL" id="QAY72016.1"/>
    </source>
</evidence>
<name>A0A4P6F901_9MICO</name>
<gene>
    <name evidence="1" type="ORF">ET445_00395</name>
</gene>
<reference evidence="1 2" key="1">
    <citation type="submission" date="2019-01" db="EMBL/GenBank/DDBJ databases">
        <title>Genome sequencing of strain FW100M-8.</title>
        <authorList>
            <person name="Heo J."/>
            <person name="Kim S.-J."/>
            <person name="Kim J.-S."/>
            <person name="Hong S.-B."/>
            <person name="Kwon S.-W."/>
        </authorList>
    </citation>
    <scope>NUCLEOTIDE SEQUENCE [LARGE SCALE GENOMIC DNA]</scope>
    <source>
        <strain evidence="1 2">FW100M-8</strain>
    </source>
</reference>
<dbReference type="AlphaFoldDB" id="A0A4P6F901"/>
<sequence length="167" mass="17117">MERRYEELVDADARDGVHDGVHDGVRSAVVLVEPRRHCERVRVPDWATIVRLQLVGAGSFGGAAGDIVEGVMAVRGGTSLRVTLGERGDADRPDGEPTAVMRDGLAVVAAAGGADGGSRARSRPGPLWDVHRSLAERPGDGGARLEFVGPEGGVGLGVGPGVGGLGI</sequence>
<dbReference type="RefSeq" id="WP_129187825.1">
    <property type="nucleotide sequence ID" value="NZ_CP035491.1"/>
</dbReference>
<accession>A0A4P6F901</accession>
<dbReference type="EMBL" id="CP035491">
    <property type="protein sequence ID" value="QAY72016.1"/>
    <property type="molecule type" value="Genomic_DNA"/>
</dbReference>
<keyword evidence="2" id="KW-1185">Reference proteome</keyword>
<protein>
    <submittedName>
        <fullName evidence="1">Uncharacterized protein</fullName>
    </submittedName>
</protein>